<dbReference type="InterPro" id="IPR001910">
    <property type="entry name" value="Inosine/uridine_hydrolase_dom"/>
</dbReference>
<evidence type="ECO:0000256" key="2">
    <source>
        <dbReference type="ARBA" id="ARBA00023295"/>
    </source>
</evidence>
<evidence type="ECO:0000313" key="4">
    <source>
        <dbReference type="EMBL" id="MYD90539.1"/>
    </source>
</evidence>
<dbReference type="InterPro" id="IPR036452">
    <property type="entry name" value="Ribo_hydro-like"/>
</dbReference>
<dbReference type="SUPFAM" id="SSF53590">
    <property type="entry name" value="Nucleoside hydrolase"/>
    <property type="match status" value="1"/>
</dbReference>
<reference evidence="4" key="1">
    <citation type="submission" date="2019-09" db="EMBL/GenBank/DDBJ databases">
        <title>Characterisation of the sponge microbiome using genome-centric metagenomics.</title>
        <authorList>
            <person name="Engelberts J.P."/>
            <person name="Robbins S.J."/>
            <person name="De Goeij J.M."/>
            <person name="Aranda M."/>
            <person name="Bell S.C."/>
            <person name="Webster N.S."/>
        </authorList>
    </citation>
    <scope>NUCLEOTIDE SEQUENCE</scope>
    <source>
        <strain evidence="4">SB0662_bin_9</strain>
    </source>
</reference>
<protein>
    <submittedName>
        <fullName evidence="4">Nucleoside hydrolase</fullName>
    </submittedName>
</protein>
<dbReference type="Gene3D" id="3.90.245.10">
    <property type="entry name" value="Ribonucleoside hydrolase-like"/>
    <property type="match status" value="1"/>
</dbReference>
<dbReference type="Pfam" id="PF01156">
    <property type="entry name" value="IU_nuc_hydro"/>
    <property type="match status" value="1"/>
</dbReference>
<evidence type="ECO:0000259" key="3">
    <source>
        <dbReference type="Pfam" id="PF01156"/>
    </source>
</evidence>
<proteinExistence type="predicted"/>
<feature type="non-terminal residue" evidence="4">
    <location>
        <position position="1"/>
    </location>
</feature>
<dbReference type="GO" id="GO:0008477">
    <property type="term" value="F:purine nucleosidase activity"/>
    <property type="evidence" value="ECO:0007669"/>
    <property type="project" value="TreeGrafter"/>
</dbReference>
<sequence>VLMGGAVGSGNASAVGEFNIRQDPEAAEIVLTSGLDVTLYTWDVFTQVTFSATEVAEMMGSDSPSAQLAGRLMDFMLRNHDRTETSIGDAGAVASVIEPEGLETRQWPMRVELTGTWTRGMTVADQRPGAWVHKESAWQPPMGNLVSVSTAVDVERFRTLFRQAVEHPANRN</sequence>
<keyword evidence="2" id="KW-0326">Glycosidase</keyword>
<dbReference type="PANTHER" id="PTHR12304">
    <property type="entry name" value="INOSINE-URIDINE PREFERRING NUCLEOSIDE HYDROLASE"/>
    <property type="match status" value="1"/>
</dbReference>
<dbReference type="EMBL" id="VXPY01000067">
    <property type="protein sequence ID" value="MYD90539.1"/>
    <property type="molecule type" value="Genomic_DNA"/>
</dbReference>
<dbReference type="AlphaFoldDB" id="A0A6B1DS57"/>
<dbReference type="PANTHER" id="PTHR12304:SF4">
    <property type="entry name" value="URIDINE NUCLEOSIDASE"/>
    <property type="match status" value="1"/>
</dbReference>
<evidence type="ECO:0000256" key="1">
    <source>
        <dbReference type="ARBA" id="ARBA00022801"/>
    </source>
</evidence>
<organism evidence="4">
    <name type="scientific">Caldilineaceae bacterium SB0662_bin_9</name>
    <dbReference type="NCBI Taxonomy" id="2605258"/>
    <lineage>
        <taxon>Bacteria</taxon>
        <taxon>Bacillati</taxon>
        <taxon>Chloroflexota</taxon>
        <taxon>Caldilineae</taxon>
        <taxon>Caldilineales</taxon>
        <taxon>Caldilineaceae</taxon>
    </lineage>
</organism>
<gene>
    <name evidence="4" type="ORF">F4Y08_09435</name>
</gene>
<dbReference type="GO" id="GO:0005829">
    <property type="term" value="C:cytosol"/>
    <property type="evidence" value="ECO:0007669"/>
    <property type="project" value="TreeGrafter"/>
</dbReference>
<accession>A0A6B1DS57</accession>
<dbReference type="InterPro" id="IPR023186">
    <property type="entry name" value="IUNH"/>
</dbReference>
<feature type="domain" description="Inosine/uridine-preferring nucleoside hydrolase" evidence="3">
    <location>
        <begin position="1"/>
        <end position="158"/>
    </location>
</feature>
<comment type="caution">
    <text evidence="4">The sequence shown here is derived from an EMBL/GenBank/DDBJ whole genome shotgun (WGS) entry which is preliminary data.</text>
</comment>
<name>A0A6B1DS57_9CHLR</name>
<keyword evidence="1 4" id="KW-0378">Hydrolase</keyword>
<dbReference type="GO" id="GO:0006152">
    <property type="term" value="P:purine nucleoside catabolic process"/>
    <property type="evidence" value="ECO:0007669"/>
    <property type="project" value="TreeGrafter"/>
</dbReference>